<name>A0A2U8UIX3_9CAUD</name>
<dbReference type="Pfam" id="PF05133">
    <property type="entry name" value="SPP1_portal"/>
    <property type="match status" value="1"/>
</dbReference>
<evidence type="ECO:0000256" key="1">
    <source>
        <dbReference type="SAM" id="MobiDB-lite"/>
    </source>
</evidence>
<sequence length="538" mass="59095">MALPRPNTSWPPQPFDKVMRSVDECAAWWDGSPERLAGMYASTEPYNNKASAGLVSRTLAKPFWGRQQTTGEGTRRVHVPIAADLAQTSATLMFSEPPSFKIARADGQSADLLARNDLGTKRLDRIVNTPEVHSKLLIAGESAAALGGTYVRICWNKTIADNAWLDFVDADRAIPEYRYGRLHQITFWTVLNTDDETNAVLRHLECHEHGKITHGLYLGTRQNIGSRIPLAAHDVTAGLLVDESGVMPTGVRGLTAGYIPNALPNPMWRNHGQLVQLGRPDISRDVIALMQNVDEAYSSLARDVRLAKARIIVSEHLLSTGRPGRGSVFDADREAFTAVSTAPNNQPTIEMHQFDIRVDEHLRVANAYLREILRRVGYSPLTFGMADDSTSAMTATEIAVKERASIATHTAKSRLWQATLAPLIRTLMEIDALVYGTGVVLSENVEVSWPSAVRETELSKARTVQALDAARAASTLTKVEMMHPDWDEKRKQAEAEAILAEQSMTFVDPYTIGSDAGAAFDAEAGDENDDENDDDRAA</sequence>
<dbReference type="Proteomes" id="UP000246975">
    <property type="component" value="Segment"/>
</dbReference>
<gene>
    <name evidence="2" type="primary">3</name>
    <name evidence="2" type="ORF">PBI_JACE_3</name>
</gene>
<dbReference type="InterPro" id="IPR021145">
    <property type="entry name" value="Portal_protein_SPP1_Gp6-like"/>
</dbReference>
<reference evidence="2 3" key="1">
    <citation type="submission" date="2018-03" db="EMBL/GenBank/DDBJ databases">
        <authorList>
            <person name="Garlena R.A."/>
            <person name="Russell D.A."/>
            <person name="Pope W.H."/>
            <person name="Jacobs-Sera D."/>
            <person name="Hatfull G.F."/>
        </authorList>
    </citation>
    <scope>NUCLEOTIDE SEQUENCE [LARGE SCALE GENOMIC DNA]</scope>
</reference>
<dbReference type="RefSeq" id="YP_009801649.1">
    <property type="nucleotide sequence ID" value="NC_047974.1"/>
</dbReference>
<keyword evidence="3" id="KW-1185">Reference proteome</keyword>
<evidence type="ECO:0000313" key="3">
    <source>
        <dbReference type="Proteomes" id="UP000246975"/>
    </source>
</evidence>
<organism evidence="2 3">
    <name type="scientific">Gordonia phage Jace</name>
    <dbReference type="NCBI Taxonomy" id="2182360"/>
    <lineage>
        <taxon>Viruses</taxon>
        <taxon>Duplodnaviria</taxon>
        <taxon>Heunggongvirae</taxon>
        <taxon>Uroviricota</taxon>
        <taxon>Caudoviricetes</taxon>
        <taxon>Jacevirus</taxon>
        <taxon>Jacevirus jace</taxon>
    </lineage>
</organism>
<feature type="region of interest" description="Disordered" evidence="1">
    <location>
        <begin position="517"/>
        <end position="538"/>
    </location>
</feature>
<accession>A0A2U8UIX3</accession>
<proteinExistence type="predicted"/>
<dbReference type="KEGG" id="vg:54992169"/>
<dbReference type="GeneID" id="54992169"/>
<evidence type="ECO:0000313" key="2">
    <source>
        <dbReference type="EMBL" id="AWN03625.1"/>
    </source>
</evidence>
<protein>
    <submittedName>
        <fullName evidence="2">Portal protein</fullName>
    </submittedName>
</protein>
<feature type="compositionally biased region" description="Acidic residues" evidence="1">
    <location>
        <begin position="523"/>
        <end position="538"/>
    </location>
</feature>
<dbReference type="EMBL" id="MH153804">
    <property type="protein sequence ID" value="AWN03625.1"/>
    <property type="molecule type" value="Genomic_DNA"/>
</dbReference>